<sequence length="336" mass="38472">MAIPINMISTSSVVPTLEYVDALRKKYDFHREDRVLIPVDVDSFLEPPPGKVGVFMKTFDAGYRLSMINLLEEVMCNNGVNIYELTSNVVTKIIAFKILFVPKVFFPVSGYSRTYFGFPLLVTSSNSMLEIILMFLFLKGKAVQKVSIVIGFGNDSLKANTSRCSYLSNSKSLCTKGNDKRLKKWVKNDIFLQKEGCHLTLFSKKGASCQFTVNRRARFGAIEKWGLDSELFQKCCHFRNLGTNFNLIKTLRVRFATSRLDFIFTLGSSFRNESQNRIRICITNWNWMFISETVRTFAGIRSSGRLELELEFKHAMFKVRSPPFAFAISMARWFAV</sequence>
<organism evidence="1 2">
    <name type="scientific">Lactuca saligna</name>
    <name type="common">Willowleaf lettuce</name>
    <dbReference type="NCBI Taxonomy" id="75948"/>
    <lineage>
        <taxon>Eukaryota</taxon>
        <taxon>Viridiplantae</taxon>
        <taxon>Streptophyta</taxon>
        <taxon>Embryophyta</taxon>
        <taxon>Tracheophyta</taxon>
        <taxon>Spermatophyta</taxon>
        <taxon>Magnoliopsida</taxon>
        <taxon>eudicotyledons</taxon>
        <taxon>Gunneridae</taxon>
        <taxon>Pentapetalae</taxon>
        <taxon>asterids</taxon>
        <taxon>campanulids</taxon>
        <taxon>Asterales</taxon>
        <taxon>Asteraceae</taxon>
        <taxon>Cichorioideae</taxon>
        <taxon>Cichorieae</taxon>
        <taxon>Lactucinae</taxon>
        <taxon>Lactuca</taxon>
    </lineage>
</organism>
<dbReference type="AlphaFoldDB" id="A0AA36EBE3"/>
<protein>
    <submittedName>
        <fullName evidence="1">Uncharacterized protein</fullName>
    </submittedName>
</protein>
<dbReference type="Proteomes" id="UP001177003">
    <property type="component" value="Chromosome 6"/>
</dbReference>
<name>A0AA36EBE3_LACSI</name>
<accession>A0AA36EBE3</accession>
<evidence type="ECO:0000313" key="2">
    <source>
        <dbReference type="Proteomes" id="UP001177003"/>
    </source>
</evidence>
<evidence type="ECO:0000313" key="1">
    <source>
        <dbReference type="EMBL" id="CAI9289783.1"/>
    </source>
</evidence>
<keyword evidence="2" id="KW-1185">Reference proteome</keyword>
<dbReference type="EMBL" id="OX465082">
    <property type="protein sequence ID" value="CAI9289783.1"/>
    <property type="molecule type" value="Genomic_DNA"/>
</dbReference>
<gene>
    <name evidence="1" type="ORF">LSALG_LOCUS29007</name>
</gene>
<proteinExistence type="predicted"/>
<reference evidence="1" key="1">
    <citation type="submission" date="2023-04" db="EMBL/GenBank/DDBJ databases">
        <authorList>
            <person name="Vijverberg K."/>
            <person name="Xiong W."/>
            <person name="Schranz E."/>
        </authorList>
    </citation>
    <scope>NUCLEOTIDE SEQUENCE</scope>
</reference>